<feature type="transmembrane region" description="Helical" evidence="2">
    <location>
        <begin position="15"/>
        <end position="38"/>
    </location>
</feature>
<sequence length="82" mass="8845">LLSLPMWISDTDNQVVNAIITLLIASVATFIATLIIGFDDPTDDPIRDEEENNKQAASTNKKPQIANSKLPVGLISPLQGKT</sequence>
<feature type="compositionally biased region" description="Acidic residues" evidence="1">
    <location>
        <begin position="40"/>
        <end position="51"/>
    </location>
</feature>
<proteinExistence type="predicted"/>
<feature type="region of interest" description="Disordered" evidence="1">
    <location>
        <begin position="40"/>
        <end position="82"/>
    </location>
</feature>
<organism evidence="3 4">
    <name type="scientific">Klebsiella aerogenes</name>
    <name type="common">Enterobacter aerogenes</name>
    <dbReference type="NCBI Taxonomy" id="548"/>
    <lineage>
        <taxon>Bacteria</taxon>
        <taxon>Pseudomonadati</taxon>
        <taxon>Pseudomonadota</taxon>
        <taxon>Gammaproteobacteria</taxon>
        <taxon>Enterobacterales</taxon>
        <taxon>Enterobacteriaceae</taxon>
        <taxon>Klebsiella/Raoultella group</taxon>
        <taxon>Klebsiella</taxon>
    </lineage>
</organism>
<reference evidence="3" key="1">
    <citation type="submission" date="2023-11" db="EMBL/GenBank/DDBJ databases">
        <title>Detection of rare carbapenemases in Enterobacterales - comparison of two colorimetric and two CIM-based carbapenemase assays.</title>
        <authorList>
            <person name="Schaffarczyk L."/>
            <person name="Noster J."/>
            <person name="Stelzer Y."/>
            <person name="Sattler J."/>
            <person name="Gatermann S."/>
            <person name="Hamprecht A."/>
        </authorList>
    </citation>
    <scope>NUCLEOTIDE SEQUENCE</scope>
    <source>
        <strain evidence="3">CIM-Cont-037</strain>
    </source>
</reference>
<accession>A0AAW9EGU1</accession>
<feature type="non-terminal residue" evidence="3">
    <location>
        <position position="82"/>
    </location>
</feature>
<evidence type="ECO:0000256" key="1">
    <source>
        <dbReference type="SAM" id="MobiDB-lite"/>
    </source>
</evidence>
<protein>
    <submittedName>
        <fullName evidence="3">PTS beta-glucoside transporter subunit IIBCA</fullName>
    </submittedName>
</protein>
<name>A0AAW9EGU1_KLEAE</name>
<feature type="non-terminal residue" evidence="3">
    <location>
        <position position="1"/>
    </location>
</feature>
<keyword evidence="2" id="KW-0472">Membrane</keyword>
<evidence type="ECO:0000256" key="2">
    <source>
        <dbReference type="SAM" id="Phobius"/>
    </source>
</evidence>
<keyword evidence="2" id="KW-0812">Transmembrane</keyword>
<evidence type="ECO:0000313" key="4">
    <source>
        <dbReference type="Proteomes" id="UP001279012"/>
    </source>
</evidence>
<comment type="caution">
    <text evidence="3">The sequence shown here is derived from an EMBL/GenBank/DDBJ whole genome shotgun (WGS) entry which is preliminary data.</text>
</comment>
<gene>
    <name evidence="3" type="ORF">SJ059_32260</name>
</gene>
<dbReference type="Proteomes" id="UP001279012">
    <property type="component" value="Unassembled WGS sequence"/>
</dbReference>
<keyword evidence="2" id="KW-1133">Transmembrane helix</keyword>
<evidence type="ECO:0000313" key="3">
    <source>
        <dbReference type="EMBL" id="MDX7019101.1"/>
    </source>
</evidence>
<dbReference type="EMBL" id="JAWZZT010001676">
    <property type="protein sequence ID" value="MDX7019101.1"/>
    <property type="molecule type" value="Genomic_DNA"/>
</dbReference>
<dbReference type="AlphaFoldDB" id="A0AAW9EGU1"/>
<feature type="compositionally biased region" description="Polar residues" evidence="1">
    <location>
        <begin position="54"/>
        <end position="67"/>
    </location>
</feature>